<organism evidence="2 3">
    <name type="scientific">Prunus dulcis</name>
    <name type="common">Almond</name>
    <name type="synonym">Amygdalus dulcis</name>
    <dbReference type="NCBI Taxonomy" id="3755"/>
    <lineage>
        <taxon>Eukaryota</taxon>
        <taxon>Viridiplantae</taxon>
        <taxon>Streptophyta</taxon>
        <taxon>Embryophyta</taxon>
        <taxon>Tracheophyta</taxon>
        <taxon>Spermatophyta</taxon>
        <taxon>Magnoliopsida</taxon>
        <taxon>eudicotyledons</taxon>
        <taxon>Gunneridae</taxon>
        <taxon>Pentapetalae</taxon>
        <taxon>rosids</taxon>
        <taxon>fabids</taxon>
        <taxon>Rosales</taxon>
        <taxon>Rosaceae</taxon>
        <taxon>Amygdaloideae</taxon>
        <taxon>Amygdaleae</taxon>
        <taxon>Prunus</taxon>
    </lineage>
</organism>
<evidence type="ECO:0000259" key="1">
    <source>
        <dbReference type="Pfam" id="PF13963"/>
    </source>
</evidence>
<name>A0AAD4W1J2_PRUDU</name>
<sequence>MDNSWVKLDRADEEYKTCLQQFIDDSLLVASHNVMLKCPCKKCYNRSDSSVNDCHVDTEDQTTNVRAEYAEKFYNLLNDANTHLYPGSTKMKKLEFLVKLYQVKCLSGFN</sequence>
<evidence type="ECO:0000313" key="2">
    <source>
        <dbReference type="EMBL" id="KAI5333871.1"/>
    </source>
</evidence>
<reference evidence="2 3" key="1">
    <citation type="journal article" date="2022" name="G3 (Bethesda)">
        <title>Whole-genome sequence and methylome profiling of the almond [Prunus dulcis (Mill.) D.A. Webb] cultivar 'Nonpareil'.</title>
        <authorList>
            <person name="D'Amico-Willman K.M."/>
            <person name="Ouma W.Z."/>
            <person name="Meulia T."/>
            <person name="Sideli G.M."/>
            <person name="Gradziel T.M."/>
            <person name="Fresnedo-Ramirez J."/>
        </authorList>
    </citation>
    <scope>NUCLEOTIDE SEQUENCE [LARGE SCALE GENOMIC DNA]</scope>
    <source>
        <tissue evidence="2">Leaf</tissue>
    </source>
</reference>
<dbReference type="Proteomes" id="UP001054821">
    <property type="component" value="Chromosome 4"/>
</dbReference>
<proteinExistence type="predicted"/>
<comment type="caution">
    <text evidence="2">The sequence shown here is derived from an EMBL/GenBank/DDBJ whole genome shotgun (WGS) entry which is preliminary data.</text>
</comment>
<dbReference type="EMBL" id="JAJFAZ020000004">
    <property type="protein sequence ID" value="KAI5333871.1"/>
    <property type="molecule type" value="Genomic_DNA"/>
</dbReference>
<gene>
    <name evidence="2" type="ORF">L3X38_024003</name>
</gene>
<accession>A0AAD4W1J2</accession>
<dbReference type="InterPro" id="IPR029480">
    <property type="entry name" value="Transpos_assoc"/>
</dbReference>
<evidence type="ECO:0000313" key="3">
    <source>
        <dbReference type="Proteomes" id="UP001054821"/>
    </source>
</evidence>
<keyword evidence="3" id="KW-1185">Reference proteome</keyword>
<dbReference type="Pfam" id="PF13963">
    <property type="entry name" value="Transpos_assoc"/>
    <property type="match status" value="1"/>
</dbReference>
<feature type="domain" description="Transposase-associated" evidence="1">
    <location>
        <begin position="4"/>
        <end position="54"/>
    </location>
</feature>
<dbReference type="AlphaFoldDB" id="A0AAD4W1J2"/>
<protein>
    <recommendedName>
        <fullName evidence="1">Transposase-associated domain-containing protein</fullName>
    </recommendedName>
</protein>